<proteinExistence type="predicted"/>
<keyword evidence="1" id="KW-0732">Signal</keyword>
<evidence type="ECO:0000313" key="4">
    <source>
        <dbReference type="Proteomes" id="UP000078340"/>
    </source>
</evidence>
<dbReference type="EMBL" id="LSBI01000002">
    <property type="protein sequence ID" value="OAQ92913.1"/>
    <property type="molecule type" value="Genomic_DNA"/>
</dbReference>
<evidence type="ECO:0000313" key="3">
    <source>
        <dbReference type="EMBL" id="OAQ92913.1"/>
    </source>
</evidence>
<organism evidence="3 4">
    <name type="scientific">Purpureocillium lilacinum</name>
    <name type="common">Paecilomyces lilacinus</name>
    <dbReference type="NCBI Taxonomy" id="33203"/>
    <lineage>
        <taxon>Eukaryota</taxon>
        <taxon>Fungi</taxon>
        <taxon>Dikarya</taxon>
        <taxon>Ascomycota</taxon>
        <taxon>Pezizomycotina</taxon>
        <taxon>Sordariomycetes</taxon>
        <taxon>Hypocreomycetidae</taxon>
        <taxon>Hypocreales</taxon>
        <taxon>Ophiocordycipitaceae</taxon>
        <taxon>Purpureocillium</taxon>
    </lineage>
</organism>
<name>A0A179HU99_PURLI</name>
<dbReference type="Proteomes" id="UP000078240">
    <property type="component" value="Unassembled WGS sequence"/>
</dbReference>
<dbReference type="EMBL" id="LSBH01000010">
    <property type="protein sequence ID" value="OAQ71842.1"/>
    <property type="molecule type" value="Genomic_DNA"/>
</dbReference>
<comment type="caution">
    <text evidence="3">The sequence shown here is derived from an EMBL/GenBank/DDBJ whole genome shotgun (WGS) entry which is preliminary data.</text>
</comment>
<sequence>MRWRSWSVCGGWLLGRHHVRACSHCWFRPMCNFVYRDNGAVKRRPLCSPTNSAVATCSKLRFPVDSQSIVTQVALSGSLIGRSGSIADGEVLVARCLQGATDTDMGRCWYLL</sequence>
<protein>
    <recommendedName>
        <fullName evidence="5">Secreted protein</fullName>
    </recommendedName>
</protein>
<feature type="chain" id="PRO_5008872961" description="Secreted protein" evidence="1">
    <location>
        <begin position="22"/>
        <end position="112"/>
    </location>
</feature>
<accession>A0A179HU99</accession>
<dbReference type="Proteomes" id="UP000078340">
    <property type="component" value="Unassembled WGS sequence"/>
</dbReference>
<evidence type="ECO:0000256" key="1">
    <source>
        <dbReference type="SAM" id="SignalP"/>
    </source>
</evidence>
<feature type="signal peptide" evidence="1">
    <location>
        <begin position="1"/>
        <end position="21"/>
    </location>
</feature>
<gene>
    <name evidence="2" type="ORF">VFPBJ_10621</name>
    <name evidence="3" type="ORF">VFPFJ_02074</name>
</gene>
<evidence type="ECO:0000313" key="2">
    <source>
        <dbReference type="EMBL" id="OAQ71842.1"/>
    </source>
</evidence>
<dbReference type="AlphaFoldDB" id="A0A179HU99"/>
<reference evidence="3 4" key="1">
    <citation type="submission" date="2016-02" db="EMBL/GenBank/DDBJ databases">
        <title>Biosynthesis of antibiotic leucinostatins and their inhibition on Phytophthora in bio-control Purpureocillium lilacinum.</title>
        <authorList>
            <person name="Wang G."/>
            <person name="Liu Z."/>
            <person name="Lin R."/>
            <person name="Li E."/>
            <person name="Mao Z."/>
            <person name="Ling J."/>
            <person name="Yin W."/>
            <person name="Xie B."/>
        </authorList>
    </citation>
    <scope>NUCLEOTIDE SEQUENCE [LARGE SCALE GENOMIC DNA]</scope>
    <source>
        <strain evidence="2">PLBJ-1</strain>
        <strain evidence="3">PLFJ-1</strain>
    </source>
</reference>
<evidence type="ECO:0008006" key="5">
    <source>
        <dbReference type="Google" id="ProtNLM"/>
    </source>
</evidence>